<dbReference type="PANTHER" id="PTHR34072">
    <property type="entry name" value="ENZYMATIC POLYPROTEIN-RELATED"/>
    <property type="match status" value="1"/>
</dbReference>
<dbReference type="InterPro" id="IPR041577">
    <property type="entry name" value="RT_RNaseH_2"/>
</dbReference>
<accession>A0A0L6U5J4</accession>
<dbReference type="EMBL" id="LAVV01015567">
    <property type="protein sequence ID" value="KNZ43789.1"/>
    <property type="molecule type" value="Genomic_DNA"/>
</dbReference>
<comment type="caution">
    <text evidence="2">The sequence shown here is derived from an EMBL/GenBank/DDBJ whole genome shotgun (WGS) entry which is preliminary data.</text>
</comment>
<dbReference type="InterPro" id="IPR043502">
    <property type="entry name" value="DNA/RNA_pol_sf"/>
</dbReference>
<dbReference type="SUPFAM" id="SSF56672">
    <property type="entry name" value="DNA/RNA polymerases"/>
    <property type="match status" value="1"/>
</dbReference>
<feature type="non-terminal residue" evidence="2">
    <location>
        <position position="171"/>
    </location>
</feature>
<protein>
    <submittedName>
        <fullName evidence="2">Putative retrotransposon nucleocapsid protein</fullName>
    </submittedName>
</protein>
<dbReference type="PANTHER" id="PTHR34072:SF52">
    <property type="entry name" value="RIBONUCLEASE H"/>
    <property type="match status" value="1"/>
</dbReference>
<feature type="non-terminal residue" evidence="2">
    <location>
        <position position="1"/>
    </location>
</feature>
<dbReference type="Proteomes" id="UP000037035">
    <property type="component" value="Unassembled WGS sequence"/>
</dbReference>
<reference evidence="2 3" key="1">
    <citation type="submission" date="2015-08" db="EMBL/GenBank/DDBJ databases">
        <title>Next Generation Sequencing and Analysis of the Genome of Puccinia sorghi L Schw, the Causal Agent of Maize Common Rust.</title>
        <authorList>
            <person name="Rochi L."/>
            <person name="Burguener G."/>
            <person name="Darino M."/>
            <person name="Turjanski A."/>
            <person name="Kreff E."/>
            <person name="Dieguez M.J."/>
            <person name="Sacco F."/>
        </authorList>
    </citation>
    <scope>NUCLEOTIDE SEQUENCE [LARGE SCALE GENOMIC DNA]</scope>
    <source>
        <strain evidence="2 3">RO10H11247</strain>
    </source>
</reference>
<evidence type="ECO:0000259" key="1">
    <source>
        <dbReference type="Pfam" id="PF17919"/>
    </source>
</evidence>
<dbReference type="AlphaFoldDB" id="A0A0L6U5J4"/>
<dbReference type="Pfam" id="PF17919">
    <property type="entry name" value="RT_RNaseH_2"/>
    <property type="match status" value="1"/>
</dbReference>
<proteinExistence type="predicted"/>
<dbReference type="OrthoDB" id="3018369at2759"/>
<evidence type="ECO:0000313" key="2">
    <source>
        <dbReference type="EMBL" id="KNZ43789.1"/>
    </source>
</evidence>
<gene>
    <name evidence="2" type="ORF">VP01_9868g1</name>
</gene>
<feature type="domain" description="Reverse transcriptase/retrotransposon-derived protein RNase H-like" evidence="1">
    <location>
        <begin position="19"/>
        <end position="113"/>
    </location>
</feature>
<evidence type="ECO:0000313" key="3">
    <source>
        <dbReference type="Proteomes" id="UP000037035"/>
    </source>
</evidence>
<name>A0A0L6U5J4_9BASI</name>
<dbReference type="VEuPathDB" id="FungiDB:VP01_9868g1"/>
<dbReference type="CDD" id="cd09274">
    <property type="entry name" value="RNase_HI_RT_Ty3"/>
    <property type="match status" value="1"/>
</dbReference>
<keyword evidence="3" id="KW-1185">Reference proteome</keyword>
<organism evidence="2 3">
    <name type="scientific">Puccinia sorghi</name>
    <dbReference type="NCBI Taxonomy" id="27349"/>
    <lineage>
        <taxon>Eukaryota</taxon>
        <taxon>Fungi</taxon>
        <taxon>Dikarya</taxon>
        <taxon>Basidiomycota</taxon>
        <taxon>Pucciniomycotina</taxon>
        <taxon>Pucciniomycetes</taxon>
        <taxon>Pucciniales</taxon>
        <taxon>Pucciniaceae</taxon>
        <taxon>Puccinia</taxon>
    </lineage>
</organism>
<sequence length="171" mass="19576">VKTLQGFLGFANFYQKVIKNYSKTIKAFPTAPILTHFSELTRTLIETNASDYAVAGVISQYSSLNLLHPVAFKSRKLHNSELNYKIHEKELLAIVFCLQKWHSYLISLPEPFEVLTDHNDRWAEFLLEFHFNIPYQPGKLEVVPDALSLGLNSMKLHSKTLELQDAQLSDP</sequence>